<dbReference type="Proteomes" id="UP000232323">
    <property type="component" value="Unassembled WGS sequence"/>
</dbReference>
<evidence type="ECO:0000256" key="3">
    <source>
        <dbReference type="ARBA" id="ARBA00022737"/>
    </source>
</evidence>
<name>A0A250X0I9_9CHLO</name>
<dbReference type="PANTHER" id="PTHR10253">
    <property type="entry name" value="POLYCOMB PROTEIN"/>
    <property type="match status" value="1"/>
</dbReference>
<dbReference type="InterPro" id="IPR015943">
    <property type="entry name" value="WD40/YVTN_repeat-like_dom_sf"/>
</dbReference>
<comment type="similarity">
    <text evidence="1">Belongs to the WD repeat ESC family.</text>
</comment>
<evidence type="ECO:0000256" key="6">
    <source>
        <dbReference type="PROSITE-ProRule" id="PRU00221"/>
    </source>
</evidence>
<dbReference type="AlphaFoldDB" id="A0A250X0I9"/>
<keyword evidence="2 6" id="KW-0853">WD repeat</keyword>
<reference evidence="7 8" key="1">
    <citation type="submission" date="2017-08" db="EMBL/GenBank/DDBJ databases">
        <title>Acidophilic green algal genome provides insights into adaptation to an acidic environment.</title>
        <authorList>
            <person name="Hirooka S."/>
            <person name="Hirose Y."/>
            <person name="Kanesaki Y."/>
            <person name="Higuchi S."/>
            <person name="Fujiwara T."/>
            <person name="Onuma R."/>
            <person name="Era A."/>
            <person name="Ohbayashi R."/>
            <person name="Uzuka A."/>
            <person name="Nozaki H."/>
            <person name="Yoshikawa H."/>
            <person name="Miyagishima S.Y."/>
        </authorList>
    </citation>
    <scope>NUCLEOTIDE SEQUENCE [LARGE SCALE GENOMIC DNA]</scope>
    <source>
        <strain evidence="7 8">NIES-2499</strain>
    </source>
</reference>
<comment type="caution">
    <text evidence="7">The sequence shown here is derived from an EMBL/GenBank/DDBJ whole genome shotgun (WGS) entry which is preliminary data.</text>
</comment>
<gene>
    <name evidence="7" type="ORF">CEUSTIGMA_g4039.t1</name>
</gene>
<dbReference type="InterPro" id="IPR051243">
    <property type="entry name" value="PcG_WD-repeat"/>
</dbReference>
<protein>
    <submittedName>
        <fullName evidence="7">Uncharacterized protein</fullName>
    </submittedName>
</protein>
<dbReference type="InterPro" id="IPR036322">
    <property type="entry name" value="WD40_repeat_dom_sf"/>
</dbReference>
<dbReference type="SMART" id="SM00320">
    <property type="entry name" value="WD40"/>
    <property type="match status" value="4"/>
</dbReference>
<dbReference type="STRING" id="1157962.A0A250X0I9"/>
<keyword evidence="8" id="KW-1185">Reference proteome</keyword>
<evidence type="ECO:0000256" key="2">
    <source>
        <dbReference type="ARBA" id="ARBA00022574"/>
    </source>
</evidence>
<dbReference type="InterPro" id="IPR001680">
    <property type="entry name" value="WD40_rpt"/>
</dbReference>
<dbReference type="SUPFAM" id="SSF50978">
    <property type="entry name" value="WD40 repeat-like"/>
    <property type="match status" value="1"/>
</dbReference>
<dbReference type="Gene3D" id="2.130.10.10">
    <property type="entry name" value="YVTN repeat-like/Quinoprotein amine dehydrogenase"/>
    <property type="match status" value="1"/>
</dbReference>
<organism evidence="7 8">
    <name type="scientific">Chlamydomonas eustigma</name>
    <dbReference type="NCBI Taxonomy" id="1157962"/>
    <lineage>
        <taxon>Eukaryota</taxon>
        <taxon>Viridiplantae</taxon>
        <taxon>Chlorophyta</taxon>
        <taxon>core chlorophytes</taxon>
        <taxon>Chlorophyceae</taxon>
        <taxon>CS clade</taxon>
        <taxon>Chlamydomonadales</taxon>
        <taxon>Chlamydomonadaceae</taxon>
        <taxon>Chlamydomonas</taxon>
    </lineage>
</organism>
<evidence type="ECO:0000256" key="5">
    <source>
        <dbReference type="ARBA" id="ARBA00023163"/>
    </source>
</evidence>
<keyword evidence="3" id="KW-0677">Repeat</keyword>
<evidence type="ECO:0000256" key="4">
    <source>
        <dbReference type="ARBA" id="ARBA00023015"/>
    </source>
</evidence>
<dbReference type="OrthoDB" id="7318948at2759"/>
<sequence>MNAAASLFFQHLESHVVSKGGLQAFARDAVGSLSLKTVIKESHNSPIHHLTFNHTSPQFHNLFATVGGNLVTVYDDNHMKDFIAVVVQFQNQPTTRHAGGGLTVCAWVNCEGLTAHPHGDAWLAVAGLDPVIQVLSVVEAKIIAQLPGHSAEVVQLSGSLQLPGLLVSLDKSGTIRLWDVRVGTCIGKASSPDTATSVELHPEGCCFITGHRSGRLQMWSTPLTSVFSNEKAAIFSAARDHLLKHTLHQGVHTSLHPGPPSAASPAVASMCDCKCDCKCEHEVLECHSCLWTVMPASSNVCSYEHTSDGIDNRAAASRQCQELRPVGWLQAQEAQQVEMIDCLRFVTRNCLAVKACDGHIQLPDGELLSMGTVSGEVYVYHVGTGEQLAKLECSRSGLVVKACGLSSDGRHLLAACGKGGFLCRFESTSHGSTKGEQDITGDDFLK</sequence>
<evidence type="ECO:0000256" key="1">
    <source>
        <dbReference type="ARBA" id="ARBA00008075"/>
    </source>
</evidence>
<dbReference type="EMBL" id="BEGY01000018">
    <property type="protein sequence ID" value="GAX76593.1"/>
    <property type="molecule type" value="Genomic_DNA"/>
</dbReference>
<evidence type="ECO:0000313" key="8">
    <source>
        <dbReference type="Proteomes" id="UP000232323"/>
    </source>
</evidence>
<dbReference type="PROSITE" id="PS50082">
    <property type="entry name" value="WD_REPEATS_2"/>
    <property type="match status" value="1"/>
</dbReference>
<keyword evidence="4" id="KW-0805">Transcription regulation</keyword>
<accession>A0A250X0I9</accession>
<keyword evidence="5" id="KW-0804">Transcription</keyword>
<evidence type="ECO:0000313" key="7">
    <source>
        <dbReference type="EMBL" id="GAX76593.1"/>
    </source>
</evidence>
<feature type="repeat" description="WD" evidence="6">
    <location>
        <begin position="146"/>
        <end position="188"/>
    </location>
</feature>
<proteinExistence type="inferred from homology"/>